<proteinExistence type="predicted"/>
<dbReference type="OrthoDB" id="5355726at2759"/>
<evidence type="ECO:0000313" key="1">
    <source>
        <dbReference type="EMBL" id="OLL22844.1"/>
    </source>
</evidence>
<keyword evidence="2" id="KW-1185">Reference proteome</keyword>
<comment type="caution">
    <text evidence="1">The sequence shown here is derived from an EMBL/GenBank/DDBJ whole genome shotgun (WGS) entry which is preliminary data.</text>
</comment>
<protein>
    <submittedName>
        <fullName evidence="1">39S ribosomal protein L50, mitochondrial</fullName>
    </submittedName>
</protein>
<accession>A0A1U7LJM1</accession>
<name>A0A1U7LJM1_NEOID</name>
<gene>
    <name evidence="1" type="ORF">NEOLI_001712</name>
</gene>
<reference evidence="1 2" key="1">
    <citation type="submission" date="2016-04" db="EMBL/GenBank/DDBJ databases">
        <title>Evolutionary innovation and constraint leading to complex multicellularity in the Ascomycota.</title>
        <authorList>
            <person name="Cisse O."/>
            <person name="Nguyen A."/>
            <person name="Hewitt D.A."/>
            <person name="Jedd G."/>
            <person name="Stajich J.E."/>
        </authorList>
    </citation>
    <scope>NUCLEOTIDE SEQUENCE [LARGE SCALE GENOMIC DNA]</scope>
    <source>
        <strain evidence="1 2">DAH-3</strain>
    </source>
</reference>
<keyword evidence="1" id="KW-0689">Ribosomal protein</keyword>
<dbReference type="Proteomes" id="UP000186594">
    <property type="component" value="Unassembled WGS sequence"/>
</dbReference>
<dbReference type="GO" id="GO:0005840">
    <property type="term" value="C:ribosome"/>
    <property type="evidence" value="ECO:0007669"/>
    <property type="project" value="UniProtKB-KW"/>
</dbReference>
<organism evidence="1 2">
    <name type="scientific">Neolecta irregularis (strain DAH-3)</name>
    <dbReference type="NCBI Taxonomy" id="1198029"/>
    <lineage>
        <taxon>Eukaryota</taxon>
        <taxon>Fungi</taxon>
        <taxon>Dikarya</taxon>
        <taxon>Ascomycota</taxon>
        <taxon>Taphrinomycotina</taxon>
        <taxon>Neolectales</taxon>
        <taxon>Neolectaceae</taxon>
        <taxon>Neolecta</taxon>
    </lineage>
</organism>
<dbReference type="EMBL" id="LXFE01002699">
    <property type="protein sequence ID" value="OLL22844.1"/>
    <property type="molecule type" value="Genomic_DNA"/>
</dbReference>
<keyword evidence="1" id="KW-0687">Ribonucleoprotein</keyword>
<evidence type="ECO:0000313" key="2">
    <source>
        <dbReference type="Proteomes" id="UP000186594"/>
    </source>
</evidence>
<sequence>MTLVAVQASEQIGRRIPDQVLTRVKDVKALIKFYTTPEKKKSRYLVIDEAILDGTNIRVVENRRKARI</sequence>
<dbReference type="AlphaFoldDB" id="A0A1U7LJM1"/>